<name>A0ABP7V5K4_9ACTN</name>
<evidence type="ECO:0008006" key="3">
    <source>
        <dbReference type="Google" id="ProtNLM"/>
    </source>
</evidence>
<keyword evidence="2" id="KW-1185">Reference proteome</keyword>
<proteinExistence type="predicted"/>
<sequence>MSPHEIPRSVPRTENDALIEAAVMSTEPNLLEPGKVYGWMTPAGRVEKIDLTGDQYRDHPKRKTGTVTVRDVESFGQYWDKHADGDFAEVYADIDNDRVTAVLDAHGSAVPGWHSHHLVYTLRRTDAWKTWTAADGRLMGQVEFAELLEARLPDIAEPDGADLLELAQTFQATTNVSFKSGTLLANGERELVYSEQIEASGGRGRKLTIPKGITLMIAPYEDAAPMPLTGRFRYRIHEGSLRLGFVLDRPAEVLADAFDMVVGKVETRIGVDVMRGVPA</sequence>
<dbReference type="InterPro" id="IPR019276">
    <property type="entry name" value="DUF2303"/>
</dbReference>
<evidence type="ECO:0000313" key="1">
    <source>
        <dbReference type="EMBL" id="GAA4059677.1"/>
    </source>
</evidence>
<comment type="caution">
    <text evidence="1">The sequence shown here is derived from an EMBL/GenBank/DDBJ whole genome shotgun (WGS) entry which is preliminary data.</text>
</comment>
<protein>
    <recommendedName>
        <fullName evidence="3">DUF2303 family protein</fullName>
    </recommendedName>
</protein>
<evidence type="ECO:0000313" key="2">
    <source>
        <dbReference type="Proteomes" id="UP001500683"/>
    </source>
</evidence>
<dbReference type="Proteomes" id="UP001500683">
    <property type="component" value="Unassembled WGS sequence"/>
</dbReference>
<dbReference type="Pfam" id="PF10065">
    <property type="entry name" value="DUF2303"/>
    <property type="match status" value="1"/>
</dbReference>
<dbReference type="EMBL" id="BAAAZG010000002">
    <property type="protein sequence ID" value="GAA4059677.1"/>
    <property type="molecule type" value="Genomic_DNA"/>
</dbReference>
<gene>
    <name evidence="1" type="ORF">GCM10022214_10240</name>
</gene>
<organism evidence="1 2">
    <name type="scientific">Actinomadura miaoliensis</name>
    <dbReference type="NCBI Taxonomy" id="430685"/>
    <lineage>
        <taxon>Bacteria</taxon>
        <taxon>Bacillati</taxon>
        <taxon>Actinomycetota</taxon>
        <taxon>Actinomycetes</taxon>
        <taxon>Streptosporangiales</taxon>
        <taxon>Thermomonosporaceae</taxon>
        <taxon>Actinomadura</taxon>
    </lineage>
</organism>
<dbReference type="RefSeq" id="WP_344941395.1">
    <property type="nucleotide sequence ID" value="NZ_BAAAZG010000002.1"/>
</dbReference>
<reference evidence="2" key="1">
    <citation type="journal article" date="2019" name="Int. J. Syst. Evol. Microbiol.">
        <title>The Global Catalogue of Microorganisms (GCM) 10K type strain sequencing project: providing services to taxonomists for standard genome sequencing and annotation.</title>
        <authorList>
            <consortium name="The Broad Institute Genomics Platform"/>
            <consortium name="The Broad Institute Genome Sequencing Center for Infectious Disease"/>
            <person name="Wu L."/>
            <person name="Ma J."/>
        </authorList>
    </citation>
    <scope>NUCLEOTIDE SEQUENCE [LARGE SCALE GENOMIC DNA]</scope>
    <source>
        <strain evidence="2">JCM 16702</strain>
    </source>
</reference>
<accession>A0ABP7V5K4</accession>